<comment type="subcellular location">
    <subcellularLocation>
        <location evidence="1">Membrane</location>
    </subcellularLocation>
</comment>
<sequence>MYTVHPVRAELGKPSDMNSAVRISLLLSVTIYFAVGFTGYLLFGDSIMADMLFNFDQNSDSPIVRGINNYRLPSICIPRDIHNKKGKDYGSVGYYPGYSDKLRYHFHHCVQFSSTEVRPNYLTSRPS</sequence>
<evidence type="ECO:0000256" key="2">
    <source>
        <dbReference type="ARBA" id="ARBA00022692"/>
    </source>
</evidence>
<evidence type="ECO:0000256" key="6">
    <source>
        <dbReference type="SAM" id="Phobius"/>
    </source>
</evidence>
<keyword evidence="9" id="KW-1185">Reference proteome</keyword>
<evidence type="ECO:0000256" key="3">
    <source>
        <dbReference type="ARBA" id="ARBA00022970"/>
    </source>
</evidence>
<dbReference type="InterPro" id="IPR013057">
    <property type="entry name" value="AA_transpt_TM"/>
</dbReference>
<evidence type="ECO:0000313" key="9">
    <source>
        <dbReference type="Proteomes" id="UP001188597"/>
    </source>
</evidence>
<proteinExistence type="predicted"/>
<keyword evidence="4 6" id="KW-1133">Transmembrane helix</keyword>
<organism evidence="8 9">
    <name type="scientific">Escallonia herrerae</name>
    <dbReference type="NCBI Taxonomy" id="1293975"/>
    <lineage>
        <taxon>Eukaryota</taxon>
        <taxon>Viridiplantae</taxon>
        <taxon>Streptophyta</taxon>
        <taxon>Embryophyta</taxon>
        <taxon>Tracheophyta</taxon>
        <taxon>Spermatophyta</taxon>
        <taxon>Magnoliopsida</taxon>
        <taxon>eudicotyledons</taxon>
        <taxon>Gunneridae</taxon>
        <taxon>Pentapetalae</taxon>
        <taxon>asterids</taxon>
        <taxon>campanulids</taxon>
        <taxon>Escalloniales</taxon>
        <taxon>Escalloniaceae</taxon>
        <taxon>Escallonia</taxon>
    </lineage>
</organism>
<evidence type="ECO:0000313" key="8">
    <source>
        <dbReference type="EMBL" id="KAK3015207.1"/>
    </source>
</evidence>
<evidence type="ECO:0000259" key="7">
    <source>
        <dbReference type="Pfam" id="PF01490"/>
    </source>
</evidence>
<dbReference type="Proteomes" id="UP001188597">
    <property type="component" value="Unassembled WGS sequence"/>
</dbReference>
<name>A0AA88VUF0_9ASTE</name>
<keyword evidence="3" id="KW-0813">Transport</keyword>
<dbReference type="AlphaFoldDB" id="A0AA88VUF0"/>
<evidence type="ECO:0000256" key="1">
    <source>
        <dbReference type="ARBA" id="ARBA00004370"/>
    </source>
</evidence>
<gene>
    <name evidence="8" type="ORF">RJ639_005416</name>
</gene>
<dbReference type="GO" id="GO:0016020">
    <property type="term" value="C:membrane"/>
    <property type="evidence" value="ECO:0007669"/>
    <property type="project" value="UniProtKB-SubCell"/>
</dbReference>
<accession>A0AA88VUF0</accession>
<comment type="caution">
    <text evidence="8">The sequence shown here is derived from an EMBL/GenBank/DDBJ whole genome shotgun (WGS) entry which is preliminary data.</text>
</comment>
<reference evidence="8" key="1">
    <citation type="submission" date="2022-12" db="EMBL/GenBank/DDBJ databases">
        <title>Draft genome assemblies for two species of Escallonia (Escalloniales).</title>
        <authorList>
            <person name="Chanderbali A."/>
            <person name="Dervinis C."/>
            <person name="Anghel I."/>
            <person name="Soltis D."/>
            <person name="Soltis P."/>
            <person name="Zapata F."/>
        </authorList>
    </citation>
    <scope>NUCLEOTIDE SEQUENCE</scope>
    <source>
        <strain evidence="8">UCBG64.0493</strain>
        <tissue evidence="8">Leaf</tissue>
    </source>
</reference>
<keyword evidence="2 6" id="KW-0812">Transmembrane</keyword>
<dbReference type="EMBL" id="JAVXUP010001161">
    <property type="protein sequence ID" value="KAK3015207.1"/>
    <property type="molecule type" value="Genomic_DNA"/>
</dbReference>
<keyword evidence="5 6" id="KW-0472">Membrane</keyword>
<keyword evidence="3" id="KW-0029">Amino-acid transport</keyword>
<feature type="domain" description="Amino acid transporter transmembrane" evidence="7">
    <location>
        <begin position="5"/>
        <end position="59"/>
    </location>
</feature>
<evidence type="ECO:0000256" key="5">
    <source>
        <dbReference type="ARBA" id="ARBA00023136"/>
    </source>
</evidence>
<dbReference type="GO" id="GO:0006865">
    <property type="term" value="P:amino acid transport"/>
    <property type="evidence" value="ECO:0007669"/>
    <property type="project" value="UniProtKB-KW"/>
</dbReference>
<protein>
    <recommendedName>
        <fullName evidence="7">Amino acid transporter transmembrane domain-containing protein</fullName>
    </recommendedName>
</protein>
<feature type="transmembrane region" description="Helical" evidence="6">
    <location>
        <begin position="20"/>
        <end position="43"/>
    </location>
</feature>
<dbReference type="Pfam" id="PF01490">
    <property type="entry name" value="Aa_trans"/>
    <property type="match status" value="1"/>
</dbReference>
<evidence type="ECO:0000256" key="4">
    <source>
        <dbReference type="ARBA" id="ARBA00022989"/>
    </source>
</evidence>